<dbReference type="EMBL" id="WHWC01000018">
    <property type="protein sequence ID" value="KAG8364713.1"/>
    <property type="molecule type" value="Genomic_DNA"/>
</dbReference>
<dbReference type="AlphaFoldDB" id="A0AAV6W422"/>
<dbReference type="SUPFAM" id="SSF51161">
    <property type="entry name" value="Trimeric LpxA-like enzymes"/>
    <property type="match status" value="2"/>
</dbReference>
<evidence type="ECO:0000256" key="1">
    <source>
        <dbReference type="ARBA" id="ARBA00022679"/>
    </source>
</evidence>
<evidence type="ECO:0000256" key="2">
    <source>
        <dbReference type="ARBA" id="ARBA00023315"/>
    </source>
</evidence>
<keyword evidence="2" id="KW-0012">Acyltransferase</keyword>
<evidence type="ECO:0000313" key="4">
    <source>
        <dbReference type="Proteomes" id="UP000826271"/>
    </source>
</evidence>
<dbReference type="InterPro" id="IPR045304">
    <property type="entry name" value="LbH_SAT"/>
</dbReference>
<gene>
    <name evidence="3" type="ORF">BUALT_Bualt18G0027400</name>
</gene>
<dbReference type="GO" id="GO:0016746">
    <property type="term" value="F:acyltransferase activity"/>
    <property type="evidence" value="ECO:0007669"/>
    <property type="project" value="UniProtKB-KW"/>
</dbReference>
<protein>
    <recommendedName>
        <fullName evidence="5">Serine O-acetyltransferase</fullName>
    </recommendedName>
</protein>
<keyword evidence="4" id="KW-1185">Reference proteome</keyword>
<evidence type="ECO:0008006" key="5">
    <source>
        <dbReference type="Google" id="ProtNLM"/>
    </source>
</evidence>
<accession>A0AAV6W422</accession>
<name>A0AAV6W422_9LAMI</name>
<dbReference type="CDD" id="cd03354">
    <property type="entry name" value="LbH_SAT"/>
    <property type="match status" value="2"/>
</dbReference>
<keyword evidence="1" id="KW-0808">Transferase</keyword>
<dbReference type="InterPro" id="IPR011004">
    <property type="entry name" value="Trimer_LpxA-like_sf"/>
</dbReference>
<comment type="caution">
    <text evidence="3">The sequence shown here is derived from an EMBL/GenBank/DDBJ whole genome shotgun (WGS) entry which is preliminary data.</text>
</comment>
<sequence>MALLIQNRVSEIFTNDIHPGAKLGKGIFLDRGLGIVIGETSVIGNNVTIVHNGTLGGIDKVSGDRHLKIGDGVVIRVGTCVLGNIRVRNNAKIGVGSIVLKPVPAGSTVVGNPTRLIGAKATYYETGFPCLSSPLPIHEKNSKSPGDDLWLLTKEEVKITHDLWAKGGNALALLIQNRVSEIFAIDIHPGAKIGKGIFLDHGTGIVDGETSVIGNNVTILHNVTLGGTDKVSGDRHPKIGDGVVIRVGTCVLCNIRVQNNAKIGAESIVL</sequence>
<evidence type="ECO:0000313" key="3">
    <source>
        <dbReference type="EMBL" id="KAG8364713.1"/>
    </source>
</evidence>
<organism evidence="3 4">
    <name type="scientific">Buddleja alternifolia</name>
    <dbReference type="NCBI Taxonomy" id="168488"/>
    <lineage>
        <taxon>Eukaryota</taxon>
        <taxon>Viridiplantae</taxon>
        <taxon>Streptophyta</taxon>
        <taxon>Embryophyta</taxon>
        <taxon>Tracheophyta</taxon>
        <taxon>Spermatophyta</taxon>
        <taxon>Magnoliopsida</taxon>
        <taxon>eudicotyledons</taxon>
        <taxon>Gunneridae</taxon>
        <taxon>Pentapetalae</taxon>
        <taxon>asterids</taxon>
        <taxon>lamiids</taxon>
        <taxon>Lamiales</taxon>
        <taxon>Scrophulariaceae</taxon>
        <taxon>Buddlejeae</taxon>
        <taxon>Buddleja</taxon>
    </lineage>
</organism>
<reference evidence="3" key="1">
    <citation type="submission" date="2019-10" db="EMBL/GenBank/DDBJ databases">
        <authorList>
            <person name="Zhang R."/>
            <person name="Pan Y."/>
            <person name="Wang J."/>
            <person name="Ma R."/>
            <person name="Yu S."/>
        </authorList>
    </citation>
    <scope>NUCLEOTIDE SEQUENCE</scope>
    <source>
        <strain evidence="3">LA-IB0</strain>
        <tissue evidence="3">Leaf</tissue>
    </source>
</reference>
<dbReference type="Gene3D" id="2.160.10.10">
    <property type="entry name" value="Hexapeptide repeat proteins"/>
    <property type="match status" value="2"/>
</dbReference>
<dbReference type="Proteomes" id="UP000826271">
    <property type="component" value="Unassembled WGS sequence"/>
</dbReference>
<dbReference type="PANTHER" id="PTHR42811">
    <property type="entry name" value="SERINE ACETYLTRANSFERASE"/>
    <property type="match status" value="1"/>
</dbReference>
<proteinExistence type="predicted"/>